<dbReference type="SUPFAM" id="SSF53098">
    <property type="entry name" value="Ribonuclease H-like"/>
    <property type="match status" value="1"/>
</dbReference>
<dbReference type="AlphaFoldDB" id="A0A9N8ZC47"/>
<gene>
    <name evidence="2" type="ORF">AGERDE_LOCUS3364</name>
</gene>
<proteinExistence type="predicted"/>
<name>A0A9N8ZC47_9GLOM</name>
<keyword evidence="1" id="KW-0472">Membrane</keyword>
<dbReference type="InterPro" id="IPR052160">
    <property type="entry name" value="Gypsy_RT_Integrase-like"/>
</dbReference>
<organism evidence="2 3">
    <name type="scientific">Ambispora gerdemannii</name>
    <dbReference type="NCBI Taxonomy" id="144530"/>
    <lineage>
        <taxon>Eukaryota</taxon>
        <taxon>Fungi</taxon>
        <taxon>Fungi incertae sedis</taxon>
        <taxon>Mucoromycota</taxon>
        <taxon>Glomeromycotina</taxon>
        <taxon>Glomeromycetes</taxon>
        <taxon>Archaeosporales</taxon>
        <taxon>Ambisporaceae</taxon>
        <taxon>Ambispora</taxon>
    </lineage>
</organism>
<sequence length="663" mass="75953">MEEQTVHQHFCLVTFCVVIRPVQPGLNNDSLNNFEEDWENVELTKELRQNAFIILAQNVKLSPANNSAKRPLRYIGDEIEIRIDPELTINTPLHIIITHAEATFYANNGKQSYWAPVGDYDLRPKGRGSSIMIFEFLCETRGRLMLNNEEKYLNNVLPDGHADKLEFTEACVIIEVGKIKMDGRQSKMLLNNSRDEQFLFSKNTAWSQTNLLIRQLNGAQARLRNSQMHNGTIQSMILLDGRQKGIKIALEEQADNRCTSRILLFEPDFATQKPLIQEIIERHVHVVLHRNQSRELNVGNSRVIHGTRGVVITNKRKELVTLVIQVNKALVNLELLNKIKLILQNSPNVDTIDKNTQDWTKKRFYLEEVIPAIMKIDPGKWGWIRQEIVEKFINNCTICAVRKSSFHPLAAKPIIAQNFLSRLQMNLIDLSFNADGDYKYICHIRDHFSRFSWAKPLTSKRAVEVATYLFDLFHSLSLVEHVNGILQQKLGKWKENTGQSDWSFGIRFVISSMNNSYCHSHNKTPYELVYGDKPHGSCMLINELFLKNIRDEENIPDTKKIQNSESLVKVSRLILKKCWDRNLALLTFFIALVNLNLWALLTFHIIPSSKISIREAARLQSVGPSCAICSCKSDCNNNRCCCKKSGGKCGSRCHDGHSCQNKE</sequence>
<dbReference type="InterPro" id="IPR036397">
    <property type="entry name" value="RNaseH_sf"/>
</dbReference>
<reference evidence="2" key="1">
    <citation type="submission" date="2021-06" db="EMBL/GenBank/DDBJ databases">
        <authorList>
            <person name="Kallberg Y."/>
            <person name="Tangrot J."/>
            <person name="Rosling A."/>
        </authorList>
    </citation>
    <scope>NUCLEOTIDE SEQUENCE</scope>
    <source>
        <strain evidence="2">MT106</strain>
    </source>
</reference>
<dbReference type="InterPro" id="IPR012337">
    <property type="entry name" value="RNaseH-like_sf"/>
</dbReference>
<dbReference type="Proteomes" id="UP000789831">
    <property type="component" value="Unassembled WGS sequence"/>
</dbReference>
<keyword evidence="3" id="KW-1185">Reference proteome</keyword>
<evidence type="ECO:0000313" key="2">
    <source>
        <dbReference type="EMBL" id="CAG8483579.1"/>
    </source>
</evidence>
<dbReference type="GO" id="GO:0003676">
    <property type="term" value="F:nucleic acid binding"/>
    <property type="evidence" value="ECO:0007669"/>
    <property type="project" value="InterPro"/>
</dbReference>
<keyword evidence="1" id="KW-1133">Transmembrane helix</keyword>
<dbReference type="EMBL" id="CAJVPL010000328">
    <property type="protein sequence ID" value="CAG8483579.1"/>
    <property type="molecule type" value="Genomic_DNA"/>
</dbReference>
<keyword evidence="1" id="KW-0812">Transmembrane</keyword>
<dbReference type="OrthoDB" id="2499658at2759"/>
<evidence type="ECO:0000313" key="3">
    <source>
        <dbReference type="Proteomes" id="UP000789831"/>
    </source>
</evidence>
<dbReference type="Gene3D" id="3.30.420.10">
    <property type="entry name" value="Ribonuclease H-like superfamily/Ribonuclease H"/>
    <property type="match status" value="1"/>
</dbReference>
<dbReference type="PANTHER" id="PTHR47266">
    <property type="entry name" value="ENDONUCLEASE-RELATED"/>
    <property type="match status" value="1"/>
</dbReference>
<protein>
    <submittedName>
        <fullName evidence="2">12477_t:CDS:1</fullName>
    </submittedName>
</protein>
<comment type="caution">
    <text evidence="2">The sequence shown here is derived from an EMBL/GenBank/DDBJ whole genome shotgun (WGS) entry which is preliminary data.</text>
</comment>
<feature type="transmembrane region" description="Helical" evidence="1">
    <location>
        <begin position="583"/>
        <end position="606"/>
    </location>
</feature>
<evidence type="ECO:0000256" key="1">
    <source>
        <dbReference type="SAM" id="Phobius"/>
    </source>
</evidence>
<accession>A0A9N8ZC47</accession>